<keyword evidence="3" id="KW-0408">Iron</keyword>
<dbReference type="PANTHER" id="PTHR21496:SF23">
    <property type="entry name" value="3-PHENYLPROPIONATE_CINNAMIC ACID DIOXYGENASE FERREDOXIN SUBUNIT"/>
    <property type="match status" value="1"/>
</dbReference>
<dbReference type="PROSITE" id="PS51296">
    <property type="entry name" value="RIESKE"/>
    <property type="match status" value="1"/>
</dbReference>
<keyword evidence="1" id="KW-0001">2Fe-2S</keyword>
<accession>A0ABX0XHU2</accession>
<dbReference type="RefSeq" id="WP_167952446.1">
    <property type="nucleotide sequence ID" value="NZ_JAATJE010000001.1"/>
</dbReference>
<sequence length="105" mass="11131">MTSHPVVAIDDLPEGTNRAFDVGGRSVLVCRTKSGVFAVENMCSHALAHLEGGKMKGVHLFCPLHGVRFDMRTGEPSGTLTKKPIPVYPAQVDGGTIMVDLPDGS</sequence>
<evidence type="ECO:0000256" key="2">
    <source>
        <dbReference type="ARBA" id="ARBA00022723"/>
    </source>
</evidence>
<evidence type="ECO:0000313" key="7">
    <source>
        <dbReference type="Proteomes" id="UP000734218"/>
    </source>
</evidence>
<evidence type="ECO:0000256" key="3">
    <source>
        <dbReference type="ARBA" id="ARBA00023004"/>
    </source>
</evidence>
<name>A0ABX0XHU2_9SPHN</name>
<dbReference type="GO" id="GO:0051213">
    <property type="term" value="F:dioxygenase activity"/>
    <property type="evidence" value="ECO:0007669"/>
    <property type="project" value="UniProtKB-KW"/>
</dbReference>
<comment type="caution">
    <text evidence="6">The sequence shown here is derived from an EMBL/GenBank/DDBJ whole genome shotgun (WGS) entry which is preliminary data.</text>
</comment>
<evidence type="ECO:0000313" key="6">
    <source>
        <dbReference type="EMBL" id="NJC32907.1"/>
    </source>
</evidence>
<keyword evidence="4" id="KW-0411">Iron-sulfur</keyword>
<dbReference type="Gene3D" id="2.102.10.10">
    <property type="entry name" value="Rieske [2Fe-2S] iron-sulphur domain"/>
    <property type="match status" value="1"/>
</dbReference>
<dbReference type="Proteomes" id="UP000734218">
    <property type="component" value="Unassembled WGS sequence"/>
</dbReference>
<dbReference type="Pfam" id="PF00355">
    <property type="entry name" value="Rieske"/>
    <property type="match status" value="1"/>
</dbReference>
<keyword evidence="2" id="KW-0479">Metal-binding</keyword>
<proteinExistence type="predicted"/>
<feature type="domain" description="Rieske" evidence="5">
    <location>
        <begin position="4"/>
        <end position="99"/>
    </location>
</feature>
<organism evidence="6 7">
    <name type="scientific">Sphingomonas jejuensis</name>
    <dbReference type="NCBI Taxonomy" id="904715"/>
    <lineage>
        <taxon>Bacteria</taxon>
        <taxon>Pseudomonadati</taxon>
        <taxon>Pseudomonadota</taxon>
        <taxon>Alphaproteobacteria</taxon>
        <taxon>Sphingomonadales</taxon>
        <taxon>Sphingomonadaceae</taxon>
        <taxon>Sphingomonas</taxon>
    </lineage>
</organism>
<keyword evidence="6" id="KW-0560">Oxidoreductase</keyword>
<dbReference type="PANTHER" id="PTHR21496">
    <property type="entry name" value="FERREDOXIN-RELATED"/>
    <property type="match status" value="1"/>
</dbReference>
<dbReference type="EMBL" id="JAATJE010000001">
    <property type="protein sequence ID" value="NJC32907.1"/>
    <property type="molecule type" value="Genomic_DNA"/>
</dbReference>
<gene>
    <name evidence="6" type="ORF">GGR88_000381</name>
</gene>
<reference evidence="6 7" key="1">
    <citation type="submission" date="2020-03" db="EMBL/GenBank/DDBJ databases">
        <title>Genomic Encyclopedia of Type Strains, Phase IV (KMG-IV): sequencing the most valuable type-strain genomes for metagenomic binning, comparative biology and taxonomic classification.</title>
        <authorList>
            <person name="Goeker M."/>
        </authorList>
    </citation>
    <scope>NUCLEOTIDE SEQUENCE [LARGE SCALE GENOMIC DNA]</scope>
    <source>
        <strain evidence="6 7">DSM 27651</strain>
    </source>
</reference>
<evidence type="ECO:0000256" key="1">
    <source>
        <dbReference type="ARBA" id="ARBA00022714"/>
    </source>
</evidence>
<dbReference type="InterPro" id="IPR036922">
    <property type="entry name" value="Rieske_2Fe-2S_sf"/>
</dbReference>
<dbReference type="SUPFAM" id="SSF50022">
    <property type="entry name" value="ISP domain"/>
    <property type="match status" value="1"/>
</dbReference>
<keyword evidence="6" id="KW-0223">Dioxygenase</keyword>
<evidence type="ECO:0000256" key="4">
    <source>
        <dbReference type="ARBA" id="ARBA00023014"/>
    </source>
</evidence>
<evidence type="ECO:0000259" key="5">
    <source>
        <dbReference type="PROSITE" id="PS51296"/>
    </source>
</evidence>
<dbReference type="InterPro" id="IPR017941">
    <property type="entry name" value="Rieske_2Fe-2S"/>
</dbReference>
<keyword evidence="7" id="KW-1185">Reference proteome</keyword>
<protein>
    <submittedName>
        <fullName evidence="6">3-phenylpropionate/trans-cinnamate dioxygenase ferredoxin subunit</fullName>
    </submittedName>
</protein>